<protein>
    <submittedName>
        <fullName evidence="1 2">Uncharacterized protein</fullName>
    </submittedName>
</protein>
<accession>B7QLU3</accession>
<dbReference type="VEuPathDB" id="VectorBase:ISCW013927"/>
<proteinExistence type="predicted"/>
<feature type="non-terminal residue" evidence="1">
    <location>
        <position position="80"/>
    </location>
</feature>
<dbReference type="InParanoid" id="B7QLU3"/>
<dbReference type="EMBL" id="ABJB011056946">
    <property type="status" value="NOT_ANNOTATED_CDS"/>
    <property type="molecule type" value="Genomic_DNA"/>
</dbReference>
<dbReference type="PaxDb" id="6945-B7QLU3"/>
<dbReference type="Proteomes" id="UP000001555">
    <property type="component" value="Unassembled WGS sequence"/>
</dbReference>
<dbReference type="EMBL" id="DS967760">
    <property type="protein sequence ID" value="EEC19815.1"/>
    <property type="molecule type" value="Genomic_DNA"/>
</dbReference>
<dbReference type="HOGENOM" id="CLU_2596936_0_0_1"/>
<keyword evidence="3" id="KW-1185">Reference proteome</keyword>
<gene>
    <name evidence="1" type="ORF">IscW_ISCW013927</name>
</gene>
<dbReference type="AlphaFoldDB" id="B7QLU3"/>
<evidence type="ECO:0000313" key="2">
    <source>
        <dbReference type="EnsemblMetazoa" id="ISCW013927-PA"/>
    </source>
</evidence>
<dbReference type="VEuPathDB" id="VectorBase:ISCI013927"/>
<organism>
    <name type="scientific">Ixodes scapularis</name>
    <name type="common">Black-legged tick</name>
    <name type="synonym">Deer tick</name>
    <dbReference type="NCBI Taxonomy" id="6945"/>
    <lineage>
        <taxon>Eukaryota</taxon>
        <taxon>Metazoa</taxon>
        <taxon>Ecdysozoa</taxon>
        <taxon>Arthropoda</taxon>
        <taxon>Chelicerata</taxon>
        <taxon>Arachnida</taxon>
        <taxon>Acari</taxon>
        <taxon>Parasitiformes</taxon>
        <taxon>Ixodida</taxon>
        <taxon>Ixodoidea</taxon>
        <taxon>Ixodidae</taxon>
        <taxon>Ixodinae</taxon>
        <taxon>Ixodes</taxon>
    </lineage>
</organism>
<reference evidence="2" key="2">
    <citation type="submission" date="2020-05" db="UniProtKB">
        <authorList>
            <consortium name="EnsemblMetazoa"/>
        </authorList>
    </citation>
    <scope>IDENTIFICATION</scope>
    <source>
        <strain evidence="2">wikel</strain>
    </source>
</reference>
<feature type="non-terminal residue" evidence="1">
    <location>
        <position position="1"/>
    </location>
</feature>
<sequence>LGGKDLRVLASSLHWLNTWERELVSGRISRESFLTESTAEGLRVTILSAIELSKYLLGTCGFKYVLTGKFNQDVLARFFG</sequence>
<reference evidence="1 3" key="1">
    <citation type="submission" date="2008-03" db="EMBL/GenBank/DDBJ databases">
        <title>Annotation of Ixodes scapularis.</title>
        <authorList>
            <consortium name="Ixodes scapularis Genome Project Consortium"/>
            <person name="Caler E."/>
            <person name="Hannick L.I."/>
            <person name="Bidwell S."/>
            <person name="Joardar V."/>
            <person name="Thiagarajan M."/>
            <person name="Amedeo P."/>
            <person name="Galinsky K.J."/>
            <person name="Schobel S."/>
            <person name="Inman J."/>
            <person name="Hostetler J."/>
            <person name="Miller J."/>
            <person name="Hammond M."/>
            <person name="Megy K."/>
            <person name="Lawson D."/>
            <person name="Kodira C."/>
            <person name="Sutton G."/>
            <person name="Meyer J."/>
            <person name="Hill C.A."/>
            <person name="Birren B."/>
            <person name="Nene V."/>
            <person name="Collins F."/>
            <person name="Alarcon-Chaidez F."/>
            <person name="Wikel S."/>
            <person name="Strausberg R."/>
        </authorList>
    </citation>
    <scope>NUCLEOTIDE SEQUENCE [LARGE SCALE GENOMIC DNA]</scope>
    <source>
        <strain evidence="3">Wikel</strain>
        <strain evidence="1">Wikel colony</strain>
    </source>
</reference>
<evidence type="ECO:0000313" key="3">
    <source>
        <dbReference type="Proteomes" id="UP000001555"/>
    </source>
</evidence>
<evidence type="ECO:0000313" key="1">
    <source>
        <dbReference type="EMBL" id="EEC19815.1"/>
    </source>
</evidence>
<name>B7QLU3_IXOSC</name>
<dbReference type="EnsemblMetazoa" id="ISCW013927-RA">
    <property type="protein sequence ID" value="ISCW013927-PA"/>
    <property type="gene ID" value="ISCW013927"/>
</dbReference>